<dbReference type="SUPFAM" id="SSF51695">
    <property type="entry name" value="PLC-like phosphodiesterases"/>
    <property type="match status" value="1"/>
</dbReference>
<organism evidence="3 4">
    <name type="scientific">Dothidotthia symphoricarpi CBS 119687</name>
    <dbReference type="NCBI Taxonomy" id="1392245"/>
    <lineage>
        <taxon>Eukaryota</taxon>
        <taxon>Fungi</taxon>
        <taxon>Dikarya</taxon>
        <taxon>Ascomycota</taxon>
        <taxon>Pezizomycotina</taxon>
        <taxon>Dothideomycetes</taxon>
        <taxon>Pleosporomycetidae</taxon>
        <taxon>Pleosporales</taxon>
        <taxon>Dothidotthiaceae</taxon>
        <taxon>Dothidotthia</taxon>
    </lineage>
</organism>
<name>A0A6A6A610_9PLEO</name>
<dbReference type="RefSeq" id="XP_033521708.1">
    <property type="nucleotide sequence ID" value="XM_033669744.1"/>
</dbReference>
<evidence type="ECO:0000256" key="1">
    <source>
        <dbReference type="SAM" id="MobiDB-lite"/>
    </source>
</evidence>
<keyword evidence="4" id="KW-1185">Reference proteome</keyword>
<dbReference type="Pfam" id="PF26146">
    <property type="entry name" value="PI-PLC_X"/>
    <property type="match status" value="1"/>
</dbReference>
<reference evidence="3" key="1">
    <citation type="journal article" date="2020" name="Stud. Mycol.">
        <title>101 Dothideomycetes genomes: a test case for predicting lifestyles and emergence of pathogens.</title>
        <authorList>
            <person name="Haridas S."/>
            <person name="Albert R."/>
            <person name="Binder M."/>
            <person name="Bloem J."/>
            <person name="Labutti K."/>
            <person name="Salamov A."/>
            <person name="Andreopoulos B."/>
            <person name="Baker S."/>
            <person name="Barry K."/>
            <person name="Bills G."/>
            <person name="Bluhm B."/>
            <person name="Cannon C."/>
            <person name="Castanera R."/>
            <person name="Culley D."/>
            <person name="Daum C."/>
            <person name="Ezra D."/>
            <person name="Gonzalez J."/>
            <person name="Henrissat B."/>
            <person name="Kuo A."/>
            <person name="Liang C."/>
            <person name="Lipzen A."/>
            <person name="Lutzoni F."/>
            <person name="Magnuson J."/>
            <person name="Mondo S."/>
            <person name="Nolan M."/>
            <person name="Ohm R."/>
            <person name="Pangilinan J."/>
            <person name="Park H.-J."/>
            <person name="Ramirez L."/>
            <person name="Alfaro M."/>
            <person name="Sun H."/>
            <person name="Tritt A."/>
            <person name="Yoshinaga Y."/>
            <person name="Zwiers L.-H."/>
            <person name="Turgeon B."/>
            <person name="Goodwin S."/>
            <person name="Spatafora J."/>
            <person name="Crous P."/>
            <person name="Grigoriev I."/>
        </authorList>
    </citation>
    <scope>NUCLEOTIDE SEQUENCE</scope>
    <source>
        <strain evidence="3">CBS 119687</strain>
    </source>
</reference>
<gene>
    <name evidence="3" type="ORF">P153DRAFT_377565</name>
</gene>
<evidence type="ECO:0000313" key="4">
    <source>
        <dbReference type="Proteomes" id="UP000799771"/>
    </source>
</evidence>
<dbReference type="OrthoDB" id="7984201at2759"/>
<sequence>MKGTLFSILWLAGLTFSQDSSAQSQSSSFVTSTGSQRQLSSDAAGTATVPSDFEGSTIATITRSARSSITGSGSSGASNATSSEDPLTEIGGSNRTRTPTASGTSAAVPQNTQACNNYLEFCNRRYSNITEVAAHNSMFTRARNAGRNQDYGATQQLNDGIRVLQGQAHLVNGTLRYCHTSCDLLDAGTVEDYLSEVETWVQAHPFDVVTIIFGNYDYEKTGTDGKPLVTSSNFVDPIEKSGLKQYIYQPPKTAMTLEDWPTLGEMLLQQKRVVTFIDYNFDTDAVPWMLWQFYNVWETPYSPTNAAFPCTIDRPDGLGDEKAREMMYMANANLNVDFAFAGISLLVPDYTALNVTNAATGNGSVGLMSNGCIATWGRPPNFLLVDFYNQGPTNGSVFEVAARANNVTYNRDCCGTQSMANVLFHPSAKYFGFVVAVAVAMIL</sequence>
<dbReference type="PANTHER" id="PTHR13593:SF140">
    <property type="entry name" value="PLC-LIKE PHOSPHODIESTERASE"/>
    <property type="match status" value="1"/>
</dbReference>
<feature type="compositionally biased region" description="Low complexity" evidence="1">
    <location>
        <begin position="26"/>
        <end position="36"/>
    </location>
</feature>
<feature type="region of interest" description="Disordered" evidence="1">
    <location>
        <begin position="64"/>
        <end position="108"/>
    </location>
</feature>
<dbReference type="Proteomes" id="UP000799771">
    <property type="component" value="Unassembled WGS sequence"/>
</dbReference>
<proteinExistence type="predicted"/>
<dbReference type="InterPro" id="IPR051057">
    <property type="entry name" value="PI-PLC_domain"/>
</dbReference>
<evidence type="ECO:0000313" key="3">
    <source>
        <dbReference type="EMBL" id="KAF2127319.1"/>
    </source>
</evidence>
<feature type="compositionally biased region" description="Polar residues" evidence="1">
    <location>
        <begin position="91"/>
        <end position="108"/>
    </location>
</feature>
<dbReference type="GeneID" id="54410176"/>
<dbReference type="PANTHER" id="PTHR13593">
    <property type="match status" value="1"/>
</dbReference>
<dbReference type="GO" id="GO:0008081">
    <property type="term" value="F:phosphoric diester hydrolase activity"/>
    <property type="evidence" value="ECO:0007669"/>
    <property type="project" value="InterPro"/>
</dbReference>
<dbReference type="InterPro" id="IPR017946">
    <property type="entry name" value="PLC-like_Pdiesterase_TIM-brl"/>
</dbReference>
<accession>A0A6A6A610</accession>
<keyword evidence="2" id="KW-0732">Signal</keyword>
<feature type="region of interest" description="Disordered" evidence="1">
    <location>
        <begin position="26"/>
        <end position="51"/>
    </location>
</feature>
<dbReference type="EMBL" id="ML977511">
    <property type="protein sequence ID" value="KAF2127319.1"/>
    <property type="molecule type" value="Genomic_DNA"/>
</dbReference>
<feature type="compositionally biased region" description="Low complexity" evidence="1">
    <location>
        <begin position="64"/>
        <end position="83"/>
    </location>
</feature>
<feature type="chain" id="PRO_5025440585" evidence="2">
    <location>
        <begin position="23"/>
        <end position="443"/>
    </location>
</feature>
<protein>
    <submittedName>
        <fullName evidence="3">PLC-like phosphodiesterase</fullName>
    </submittedName>
</protein>
<dbReference type="AlphaFoldDB" id="A0A6A6A610"/>
<feature type="signal peptide" evidence="2">
    <location>
        <begin position="1"/>
        <end position="22"/>
    </location>
</feature>
<evidence type="ECO:0000256" key="2">
    <source>
        <dbReference type="SAM" id="SignalP"/>
    </source>
</evidence>
<dbReference type="GO" id="GO:0006629">
    <property type="term" value="P:lipid metabolic process"/>
    <property type="evidence" value="ECO:0007669"/>
    <property type="project" value="InterPro"/>
</dbReference>
<dbReference type="Gene3D" id="3.20.20.190">
    <property type="entry name" value="Phosphatidylinositol (PI) phosphodiesterase"/>
    <property type="match status" value="1"/>
</dbReference>